<evidence type="ECO:0000313" key="1">
    <source>
        <dbReference type="EMBL" id="CAH2000329.1"/>
    </source>
</evidence>
<comment type="caution">
    <text evidence="1">The sequence shown here is derived from an EMBL/GenBank/DDBJ whole genome shotgun (WGS) entry which is preliminary data.</text>
</comment>
<evidence type="ECO:0000313" key="2">
    <source>
        <dbReference type="Proteomes" id="UP001152888"/>
    </source>
</evidence>
<name>A0A9P0LVH6_ACAOB</name>
<accession>A0A9P0LVH6</accession>
<reference evidence="1" key="1">
    <citation type="submission" date="2022-03" db="EMBL/GenBank/DDBJ databases">
        <authorList>
            <person name="Sayadi A."/>
        </authorList>
    </citation>
    <scope>NUCLEOTIDE SEQUENCE</scope>
</reference>
<dbReference type="AlphaFoldDB" id="A0A9P0LVH6"/>
<dbReference type="OrthoDB" id="6627400at2759"/>
<organism evidence="1 2">
    <name type="scientific">Acanthoscelides obtectus</name>
    <name type="common">Bean weevil</name>
    <name type="synonym">Bruchus obtectus</name>
    <dbReference type="NCBI Taxonomy" id="200917"/>
    <lineage>
        <taxon>Eukaryota</taxon>
        <taxon>Metazoa</taxon>
        <taxon>Ecdysozoa</taxon>
        <taxon>Arthropoda</taxon>
        <taxon>Hexapoda</taxon>
        <taxon>Insecta</taxon>
        <taxon>Pterygota</taxon>
        <taxon>Neoptera</taxon>
        <taxon>Endopterygota</taxon>
        <taxon>Coleoptera</taxon>
        <taxon>Polyphaga</taxon>
        <taxon>Cucujiformia</taxon>
        <taxon>Chrysomeloidea</taxon>
        <taxon>Chrysomelidae</taxon>
        <taxon>Bruchinae</taxon>
        <taxon>Bruchini</taxon>
        <taxon>Acanthoscelides</taxon>
    </lineage>
</organism>
<sequence length="180" mass="21439">MHVEIRWIERGACGFMKMVADRKAREGRQRDRVDWHNEWGYERRTRRKSMEERMMQEWQIKWDTSVEGRELCREVVNDHLPVRFKAGQLVKGHGNFPAYLHRFGLMRGSMVCECGRGGESAKYIREECGLEGRQDARELVRHIWGGLRPQLRVEGKVNDRAIFFRLEKIYNPYNVTSIIK</sequence>
<protein>
    <submittedName>
        <fullName evidence="1">Uncharacterized protein</fullName>
    </submittedName>
</protein>
<keyword evidence="2" id="KW-1185">Reference proteome</keyword>
<dbReference type="Proteomes" id="UP001152888">
    <property type="component" value="Unassembled WGS sequence"/>
</dbReference>
<dbReference type="EMBL" id="CAKOFQ010007402">
    <property type="protein sequence ID" value="CAH2000329.1"/>
    <property type="molecule type" value="Genomic_DNA"/>
</dbReference>
<proteinExistence type="predicted"/>
<gene>
    <name evidence="1" type="ORF">ACAOBT_LOCUS25499</name>
</gene>